<evidence type="ECO:0000313" key="5">
    <source>
        <dbReference type="EMBL" id="AES72328.1"/>
    </source>
</evidence>
<dbReference type="EMBL" id="CM001219">
    <property type="protein sequence ID" value="AES72328.1"/>
    <property type="molecule type" value="Genomic_DNA"/>
</dbReference>
<dbReference type="Gene3D" id="3.30.300.30">
    <property type="match status" value="1"/>
</dbReference>
<dbReference type="Pfam" id="PF13193">
    <property type="entry name" value="AMP-binding_C"/>
    <property type="match status" value="1"/>
</dbReference>
<evidence type="ECO:0000313" key="6">
    <source>
        <dbReference type="EMBL" id="RHN68657.1"/>
    </source>
</evidence>
<keyword evidence="2 5" id="KW-0436">Ligase</keyword>
<reference evidence="7" key="3">
    <citation type="submission" date="2015-04" db="UniProtKB">
        <authorList>
            <consortium name="EnsemblPlants"/>
        </authorList>
    </citation>
    <scope>IDENTIFICATION</scope>
    <source>
        <strain evidence="7">cv. Jemalong A17</strain>
    </source>
</reference>
<dbReference type="PANTHER" id="PTHR24096:SF251">
    <property type="entry name" value="4-COUMARATE--COA LIGASE-LIKE 9"/>
    <property type="match status" value="1"/>
</dbReference>
<dbReference type="Proteomes" id="UP000265566">
    <property type="component" value="Chromosome 3"/>
</dbReference>
<dbReference type="PROSITE" id="PS00455">
    <property type="entry name" value="AMP_BINDING"/>
    <property type="match status" value="1"/>
</dbReference>
<evidence type="ECO:0000256" key="2">
    <source>
        <dbReference type="ARBA" id="ARBA00022598"/>
    </source>
</evidence>
<dbReference type="Proteomes" id="UP000002051">
    <property type="component" value="Chromosome 3"/>
</dbReference>
<dbReference type="PANTHER" id="PTHR24096">
    <property type="entry name" value="LONG-CHAIN-FATTY-ACID--COA LIGASE"/>
    <property type="match status" value="1"/>
</dbReference>
<evidence type="ECO:0000313" key="8">
    <source>
        <dbReference type="Proteomes" id="UP000002051"/>
    </source>
</evidence>
<dbReference type="Gene3D" id="3.40.50.12780">
    <property type="entry name" value="N-terminal domain of ligase-like"/>
    <property type="match status" value="1"/>
</dbReference>
<feature type="domain" description="AMP-binding enzyme C-terminal" evidence="4">
    <location>
        <begin position="469"/>
        <end position="544"/>
    </location>
</feature>
<dbReference type="InterPro" id="IPR042099">
    <property type="entry name" value="ANL_N_sf"/>
</dbReference>
<evidence type="ECO:0000313" key="7">
    <source>
        <dbReference type="EnsemblPlants" id="AES72328"/>
    </source>
</evidence>
<dbReference type="AlphaFoldDB" id="G7J515"/>
<comment type="similarity">
    <text evidence="1">Belongs to the ATP-dependent AMP-binding enzyme family.</text>
</comment>
<dbReference type="SUPFAM" id="SSF56801">
    <property type="entry name" value="Acetyl-CoA synthetase-like"/>
    <property type="match status" value="1"/>
</dbReference>
<protein>
    <submittedName>
        <fullName evidence="5">4-coumarate:CoA ligase-like protein</fullName>
    </submittedName>
    <submittedName>
        <fullName evidence="6">Putative AMP-dependent synthetase/ligase, AMP-binding enzyme domain-containing protein</fullName>
    </submittedName>
</protein>
<dbReference type="EnsemblPlants" id="AES72328">
    <property type="protein sequence ID" value="AES72328"/>
    <property type="gene ID" value="MTR_3g088870"/>
</dbReference>
<evidence type="ECO:0000259" key="4">
    <source>
        <dbReference type="Pfam" id="PF13193"/>
    </source>
</evidence>
<evidence type="ECO:0000259" key="3">
    <source>
        <dbReference type="Pfam" id="PF00501"/>
    </source>
</evidence>
<proteinExistence type="inferred from homology"/>
<keyword evidence="8" id="KW-1185">Reference proteome</keyword>
<reference evidence="6" key="4">
    <citation type="journal article" date="2018" name="Nat. Plants">
        <title>Whole-genome landscape of Medicago truncatula symbiotic genes.</title>
        <authorList>
            <person name="Pecrix Y."/>
            <person name="Gamas P."/>
            <person name="Carrere S."/>
        </authorList>
    </citation>
    <scope>NUCLEOTIDE SEQUENCE</scope>
    <source>
        <tissue evidence="6">Leaves</tissue>
    </source>
</reference>
<dbReference type="eggNOG" id="KOG1176">
    <property type="taxonomic scope" value="Eukaryota"/>
</dbReference>
<dbReference type="HOGENOM" id="CLU_000022_59_2_1"/>
<dbReference type="STRING" id="3880.G7J515"/>
<dbReference type="PaxDb" id="3880-AES72328"/>
<dbReference type="Gramene" id="rna17037">
    <property type="protein sequence ID" value="RHN68657.1"/>
    <property type="gene ID" value="gene17037"/>
</dbReference>
<dbReference type="GO" id="GO:0016405">
    <property type="term" value="F:CoA-ligase activity"/>
    <property type="evidence" value="ECO:0000318"/>
    <property type="project" value="GO_Central"/>
</dbReference>
<dbReference type="InterPro" id="IPR045851">
    <property type="entry name" value="AMP-bd_C_sf"/>
</dbReference>
<dbReference type="InterPro" id="IPR000873">
    <property type="entry name" value="AMP-dep_synth/lig_dom"/>
</dbReference>
<organism evidence="5 8">
    <name type="scientific">Medicago truncatula</name>
    <name type="common">Barrel medic</name>
    <name type="synonym">Medicago tribuloides</name>
    <dbReference type="NCBI Taxonomy" id="3880"/>
    <lineage>
        <taxon>Eukaryota</taxon>
        <taxon>Viridiplantae</taxon>
        <taxon>Streptophyta</taxon>
        <taxon>Embryophyta</taxon>
        <taxon>Tracheophyta</taxon>
        <taxon>Spermatophyta</taxon>
        <taxon>Magnoliopsida</taxon>
        <taxon>eudicotyledons</taxon>
        <taxon>Gunneridae</taxon>
        <taxon>Pentapetalae</taxon>
        <taxon>rosids</taxon>
        <taxon>fabids</taxon>
        <taxon>Fabales</taxon>
        <taxon>Fabaceae</taxon>
        <taxon>Papilionoideae</taxon>
        <taxon>50 kb inversion clade</taxon>
        <taxon>NPAAA clade</taxon>
        <taxon>Hologalegina</taxon>
        <taxon>IRL clade</taxon>
        <taxon>Trifolieae</taxon>
        <taxon>Medicago</taxon>
    </lineage>
</organism>
<evidence type="ECO:0000256" key="1">
    <source>
        <dbReference type="ARBA" id="ARBA00006432"/>
    </source>
</evidence>
<feature type="domain" description="AMP-dependent synthetase/ligase" evidence="3">
    <location>
        <begin position="61"/>
        <end position="417"/>
    </location>
</feature>
<dbReference type="KEGG" id="mtr:11419136"/>
<dbReference type="InterPro" id="IPR025110">
    <property type="entry name" value="AMP-bd_C"/>
</dbReference>
<dbReference type="InterPro" id="IPR020845">
    <property type="entry name" value="AMP-binding_CS"/>
</dbReference>
<dbReference type="EMBL" id="PSQE01000003">
    <property type="protein sequence ID" value="RHN68657.1"/>
    <property type="molecule type" value="Genomic_DNA"/>
</dbReference>
<gene>
    <name evidence="7" type="primary">11419136</name>
    <name evidence="5" type="ordered locus">MTR_3g088870</name>
    <name evidence="6" type="ORF">MtrunA17_Chr3g0116271</name>
</gene>
<sequence>MANTNHTLMQSQSTTIDPNTGYCSHSRTFHSLRPIAPLPPPSEPLSLTDYALSLLSTTTAVSNNTTALIDAATDHHLTYPTFLRQIKSLSSFLQSHTTLSKGHVALILIPSSIHVPVLYFSLLSLGVTIAPANPLSSPSELSHLVHLINPVIAFSTSSTATKIPKLPLGTVITDSPSFLSVINSTTDTHTELRPVVTSQSDTAAILFSSGTTGRVKGVLLTHGNFIALIGGFCFMKHAYDDGIEDEPHPVSLFPLPLFHVFGFFMMVRALAMGETLVLMQRFDFEGMLKAVEKYRITYMPVSPPLITAFTKSELVKKYDISSIRLLGSGGAPLGKEVAESFKAKFPNVEIVQGYGLTESGGGAARMIGFDEAKRHGSVGRLAENMEAKIVDPVTGEALSPGQKGELWLRGPTIMKGYVGDDKATVETLDSEGWLKTGDLCYFDSDGYLFIVDRLKELIKYKAYQVPPAELEHILHTNPEIADAAVVPYPDEDAGQIPMAFVVRKPGSNITAAQVMDYVAKQVTPYKKIRRVSFINSIPKSPAGKILRRELVDIALTSGSSKL</sequence>
<name>G7J515_MEDTR</name>
<reference evidence="5 8" key="2">
    <citation type="journal article" date="2014" name="BMC Genomics">
        <title>An improved genome release (version Mt4.0) for the model legume Medicago truncatula.</title>
        <authorList>
            <person name="Tang H."/>
            <person name="Krishnakumar V."/>
            <person name="Bidwell S."/>
            <person name="Rosen B."/>
            <person name="Chan A."/>
            <person name="Zhou S."/>
            <person name="Gentzbittel L."/>
            <person name="Childs K.L."/>
            <person name="Yandell M."/>
            <person name="Gundlach H."/>
            <person name="Mayer K.F."/>
            <person name="Schwartz D.C."/>
            <person name="Town C.D."/>
        </authorList>
    </citation>
    <scope>GENOME REANNOTATION</scope>
    <source>
        <strain evidence="7 8">cv. Jemalong A17</strain>
    </source>
</reference>
<dbReference type="Pfam" id="PF00501">
    <property type="entry name" value="AMP-binding"/>
    <property type="match status" value="1"/>
</dbReference>
<dbReference type="CDD" id="cd05904">
    <property type="entry name" value="4CL"/>
    <property type="match status" value="1"/>
</dbReference>
<dbReference type="OMA" id="HWVNIST"/>
<accession>G7J515</accession>
<reference evidence="5 8" key="1">
    <citation type="journal article" date="2011" name="Nature">
        <title>The Medicago genome provides insight into the evolution of rhizobial symbioses.</title>
        <authorList>
            <person name="Young N.D."/>
            <person name="Debelle F."/>
            <person name="Oldroyd G.E."/>
            <person name="Geurts R."/>
            <person name="Cannon S.B."/>
            <person name="Udvardi M.K."/>
            <person name="Benedito V.A."/>
            <person name="Mayer K.F."/>
            <person name="Gouzy J."/>
            <person name="Schoof H."/>
            <person name="Van de Peer Y."/>
            <person name="Proost S."/>
            <person name="Cook D.R."/>
            <person name="Meyers B.C."/>
            <person name="Spannagl M."/>
            <person name="Cheung F."/>
            <person name="De Mita S."/>
            <person name="Krishnakumar V."/>
            <person name="Gundlach H."/>
            <person name="Zhou S."/>
            <person name="Mudge J."/>
            <person name="Bharti A.K."/>
            <person name="Murray J.D."/>
            <person name="Naoumkina M.A."/>
            <person name="Rosen B."/>
            <person name="Silverstein K.A."/>
            <person name="Tang H."/>
            <person name="Rombauts S."/>
            <person name="Zhao P.X."/>
            <person name="Zhou P."/>
            <person name="Barbe V."/>
            <person name="Bardou P."/>
            <person name="Bechner M."/>
            <person name="Bellec A."/>
            <person name="Berger A."/>
            <person name="Berges H."/>
            <person name="Bidwell S."/>
            <person name="Bisseling T."/>
            <person name="Choisne N."/>
            <person name="Couloux A."/>
            <person name="Denny R."/>
            <person name="Deshpande S."/>
            <person name="Dai X."/>
            <person name="Doyle J.J."/>
            <person name="Dudez A.M."/>
            <person name="Farmer A.D."/>
            <person name="Fouteau S."/>
            <person name="Franken C."/>
            <person name="Gibelin C."/>
            <person name="Gish J."/>
            <person name="Goldstein S."/>
            <person name="Gonzalez A.J."/>
            <person name="Green P.J."/>
            <person name="Hallab A."/>
            <person name="Hartog M."/>
            <person name="Hua A."/>
            <person name="Humphray S.J."/>
            <person name="Jeong D.H."/>
            <person name="Jing Y."/>
            <person name="Jocker A."/>
            <person name="Kenton S.M."/>
            <person name="Kim D.J."/>
            <person name="Klee K."/>
            <person name="Lai H."/>
            <person name="Lang C."/>
            <person name="Lin S."/>
            <person name="Macmil S.L."/>
            <person name="Magdelenat G."/>
            <person name="Matthews L."/>
            <person name="McCorrison J."/>
            <person name="Monaghan E.L."/>
            <person name="Mun J.H."/>
            <person name="Najar F.Z."/>
            <person name="Nicholson C."/>
            <person name="Noirot C."/>
            <person name="O'Bleness M."/>
            <person name="Paule C.R."/>
            <person name="Poulain J."/>
            <person name="Prion F."/>
            <person name="Qin B."/>
            <person name="Qu C."/>
            <person name="Retzel E.F."/>
            <person name="Riddle C."/>
            <person name="Sallet E."/>
            <person name="Samain S."/>
            <person name="Samson N."/>
            <person name="Sanders I."/>
            <person name="Saurat O."/>
            <person name="Scarpelli C."/>
            <person name="Schiex T."/>
            <person name="Segurens B."/>
            <person name="Severin A.J."/>
            <person name="Sherrier D.J."/>
            <person name="Shi R."/>
            <person name="Sims S."/>
            <person name="Singer S.R."/>
            <person name="Sinharoy S."/>
            <person name="Sterck L."/>
            <person name="Viollet A."/>
            <person name="Wang B.B."/>
            <person name="Wang K."/>
            <person name="Wang M."/>
            <person name="Wang X."/>
            <person name="Warfsmann J."/>
            <person name="Weissenbach J."/>
            <person name="White D.D."/>
            <person name="White J.D."/>
            <person name="Wiley G.B."/>
            <person name="Wincker P."/>
            <person name="Xing Y."/>
            <person name="Yang L."/>
            <person name="Yao Z."/>
            <person name="Ying F."/>
            <person name="Zhai J."/>
            <person name="Zhou L."/>
            <person name="Zuber A."/>
            <person name="Denarie J."/>
            <person name="Dixon R.A."/>
            <person name="May G.D."/>
            <person name="Schwartz D.C."/>
            <person name="Rogers J."/>
            <person name="Quetier F."/>
            <person name="Town C.D."/>
            <person name="Roe B.A."/>
        </authorList>
    </citation>
    <scope>NUCLEOTIDE SEQUENCE [LARGE SCALE GENOMIC DNA]</scope>
    <source>
        <strain evidence="5">A17</strain>
        <strain evidence="7 8">cv. Jemalong A17</strain>
    </source>
</reference>
<dbReference type="FunFam" id="3.30.300.30:FF:000007">
    <property type="entry name" value="4-coumarate--CoA ligase 2"/>
    <property type="match status" value="1"/>
</dbReference>
<dbReference type="OrthoDB" id="10253869at2759"/>